<name>Q6XLW5_9PHYC</name>
<proteinExistence type="predicted"/>
<sequence length="160" mass="18852">MMFECVYSLHFFRFHSFAMDYGKFLSAAIVGTAAEQSGRLSYDSYFFYDPDNLLCADDLLDEEFPRTCEDDDDTKTWPFHILEDLCCTNIKEVVRIMKLMENGWKNPAVVYETSKREKVVMNKLWEYGEDYVTWQCEALDDVDTTDLVWQGKVLFVTNNY</sequence>
<reference evidence="1" key="2">
    <citation type="submission" date="2003-01" db="EMBL/GenBank/DDBJ databases">
        <title>Partial Nucleotide Sequence of the Feldmannia irregularis Virus FirrV-1 Genome: On the Evolution of Large Phaeoviral Genomes.</title>
        <authorList>
            <person name="Delaroque N."/>
            <person name="Knippers R."/>
            <person name="Mueller D.G."/>
            <person name="Boland W."/>
        </authorList>
    </citation>
    <scope>NUCLEOTIDE SEQUENCE</scope>
    <source>
        <strain evidence="1">FirrV-1</strain>
    </source>
</reference>
<dbReference type="KEGG" id="vg:41332336"/>
<accession>Q6XLW5</accession>
<dbReference type="GeneID" id="41332336"/>
<evidence type="ECO:0000313" key="1">
    <source>
        <dbReference type="EMBL" id="AAR26946.1"/>
    </source>
</evidence>
<organism evidence="1">
    <name type="scientific">Feldmannia irregularis virus a</name>
    <dbReference type="NCBI Taxonomy" id="231992"/>
    <lineage>
        <taxon>Viruses</taxon>
        <taxon>Varidnaviria</taxon>
        <taxon>Bamfordvirae</taxon>
        <taxon>Nucleocytoviricota</taxon>
        <taxon>Megaviricetes</taxon>
        <taxon>Algavirales</taxon>
        <taxon>Phycodnaviridae</taxon>
        <taxon>Phaeovirus</taxon>
        <taxon>Phaeovirus irregularis</taxon>
    </lineage>
</organism>
<dbReference type="RefSeq" id="YP_009665740.1">
    <property type="nucleotide sequence ID" value="NC_043256.1"/>
</dbReference>
<dbReference type="EMBL" id="AY225136">
    <property type="protein sequence ID" value="AAR26946.1"/>
    <property type="molecule type" value="Genomic_DNA"/>
</dbReference>
<protein>
    <submittedName>
        <fullName evidence="1">FirrV-1-D4</fullName>
    </submittedName>
</protein>
<reference evidence="1" key="1">
    <citation type="journal article" date="2003" name="J. Mol. Evol.">
        <title>Comparisons of two large phaeoviral genomes and evolutionary implications.</title>
        <authorList>
            <person name="Delaroque N."/>
            <person name="Boland W."/>
            <person name="Muller D.G."/>
            <person name="Knippers R."/>
        </authorList>
    </citation>
    <scope>NUCLEOTIDE SEQUENCE</scope>
    <source>
        <strain evidence="1">FirrV-1</strain>
    </source>
</reference>